<reference evidence="5 6" key="1">
    <citation type="submission" date="2019-03" db="EMBL/GenBank/DDBJ databases">
        <title>Draft genome sequences of novel Actinobacteria.</title>
        <authorList>
            <person name="Sahin N."/>
            <person name="Ay H."/>
            <person name="Saygin H."/>
        </authorList>
    </citation>
    <scope>NUCLEOTIDE SEQUENCE [LARGE SCALE GENOMIC DNA]</scope>
    <source>
        <strain evidence="5 6">5K138</strain>
    </source>
</reference>
<dbReference type="InterPro" id="IPR011711">
    <property type="entry name" value="GntR_C"/>
</dbReference>
<dbReference type="Gene3D" id="1.10.10.10">
    <property type="entry name" value="Winged helix-like DNA-binding domain superfamily/Winged helix DNA-binding domain"/>
    <property type="match status" value="1"/>
</dbReference>
<feature type="domain" description="HTH gntR-type" evidence="4">
    <location>
        <begin position="13"/>
        <end position="80"/>
    </location>
</feature>
<dbReference type="OrthoDB" id="5243844at2"/>
<dbReference type="InterPro" id="IPR036390">
    <property type="entry name" value="WH_DNA-bd_sf"/>
</dbReference>
<dbReference type="Pfam" id="PF00392">
    <property type="entry name" value="GntR"/>
    <property type="match status" value="1"/>
</dbReference>
<keyword evidence="3" id="KW-0804">Transcription</keyword>
<dbReference type="PROSITE" id="PS50949">
    <property type="entry name" value="HTH_GNTR"/>
    <property type="match status" value="1"/>
</dbReference>
<dbReference type="SUPFAM" id="SSF46785">
    <property type="entry name" value="Winged helix' DNA-binding domain"/>
    <property type="match status" value="1"/>
</dbReference>
<dbReference type="Proteomes" id="UP000294739">
    <property type="component" value="Unassembled WGS sequence"/>
</dbReference>
<evidence type="ECO:0000256" key="2">
    <source>
        <dbReference type="ARBA" id="ARBA00023125"/>
    </source>
</evidence>
<organism evidence="5 6">
    <name type="scientific">Jiangella asiatica</name>
    <dbReference type="NCBI Taxonomy" id="2530372"/>
    <lineage>
        <taxon>Bacteria</taxon>
        <taxon>Bacillati</taxon>
        <taxon>Actinomycetota</taxon>
        <taxon>Actinomycetes</taxon>
        <taxon>Jiangellales</taxon>
        <taxon>Jiangellaceae</taxon>
        <taxon>Jiangella</taxon>
    </lineage>
</organism>
<keyword evidence="1" id="KW-0805">Transcription regulation</keyword>
<dbReference type="InterPro" id="IPR036388">
    <property type="entry name" value="WH-like_DNA-bd_sf"/>
</dbReference>
<evidence type="ECO:0000256" key="3">
    <source>
        <dbReference type="ARBA" id="ARBA00023163"/>
    </source>
</evidence>
<evidence type="ECO:0000313" key="6">
    <source>
        <dbReference type="Proteomes" id="UP000294739"/>
    </source>
</evidence>
<keyword evidence="6" id="KW-1185">Reference proteome</keyword>
<dbReference type="EMBL" id="SMKZ01000002">
    <property type="protein sequence ID" value="TDE14932.1"/>
    <property type="molecule type" value="Genomic_DNA"/>
</dbReference>
<proteinExistence type="predicted"/>
<keyword evidence="2" id="KW-0238">DNA-binding</keyword>
<comment type="caution">
    <text evidence="5">The sequence shown here is derived from an EMBL/GenBank/DDBJ whole genome shotgun (WGS) entry which is preliminary data.</text>
</comment>
<dbReference type="AlphaFoldDB" id="A0A4R5DL40"/>
<dbReference type="SUPFAM" id="SSF48008">
    <property type="entry name" value="GntR ligand-binding domain-like"/>
    <property type="match status" value="1"/>
</dbReference>
<protein>
    <submittedName>
        <fullName evidence="5">GntR family transcriptional regulator</fullName>
    </submittedName>
</protein>
<dbReference type="InterPro" id="IPR000524">
    <property type="entry name" value="Tscrpt_reg_HTH_GntR"/>
</dbReference>
<dbReference type="SMART" id="SM00895">
    <property type="entry name" value="FCD"/>
    <property type="match status" value="1"/>
</dbReference>
<dbReference type="Pfam" id="PF07729">
    <property type="entry name" value="FCD"/>
    <property type="match status" value="1"/>
</dbReference>
<dbReference type="PANTHER" id="PTHR43537:SF45">
    <property type="entry name" value="GNTR FAMILY REGULATORY PROTEIN"/>
    <property type="match status" value="1"/>
</dbReference>
<gene>
    <name evidence="5" type="ORF">E1269_02075</name>
</gene>
<evidence type="ECO:0000313" key="5">
    <source>
        <dbReference type="EMBL" id="TDE14932.1"/>
    </source>
</evidence>
<evidence type="ECO:0000259" key="4">
    <source>
        <dbReference type="PROSITE" id="PS50949"/>
    </source>
</evidence>
<dbReference type="GO" id="GO:0003700">
    <property type="term" value="F:DNA-binding transcription factor activity"/>
    <property type="evidence" value="ECO:0007669"/>
    <property type="project" value="InterPro"/>
</dbReference>
<dbReference type="SMART" id="SM00345">
    <property type="entry name" value="HTH_GNTR"/>
    <property type="match status" value="1"/>
</dbReference>
<dbReference type="Gene3D" id="1.20.120.530">
    <property type="entry name" value="GntR ligand-binding domain-like"/>
    <property type="match status" value="1"/>
</dbReference>
<sequence>MSDLGLPVAEGAPGLVDRVYLSLRDAIVVGELAPRTRLRENELAEHYSLSSTPVREALRRLAFEGLVELLPRRGAIVAEPDLSTIADLYTTRALMECAAVKLAAAATDRDLTRVEAVLAEEEAAVKATDHRAFSILDVAFHRALSDLGGNVVLAREAERLHRQIQAARSRAAVHLRDRLARSHAEHLEIVRAVSDGDPRRAQRLVGAHIAGVKETVLRALDTEKTTTLGSAVSQ</sequence>
<dbReference type="GO" id="GO:0003677">
    <property type="term" value="F:DNA binding"/>
    <property type="evidence" value="ECO:0007669"/>
    <property type="project" value="UniProtKB-KW"/>
</dbReference>
<dbReference type="InParanoid" id="A0A4R5DL40"/>
<evidence type="ECO:0000256" key="1">
    <source>
        <dbReference type="ARBA" id="ARBA00023015"/>
    </source>
</evidence>
<dbReference type="InterPro" id="IPR008920">
    <property type="entry name" value="TF_FadR/GntR_C"/>
</dbReference>
<dbReference type="CDD" id="cd07377">
    <property type="entry name" value="WHTH_GntR"/>
    <property type="match status" value="1"/>
</dbReference>
<dbReference type="PANTHER" id="PTHR43537">
    <property type="entry name" value="TRANSCRIPTIONAL REGULATOR, GNTR FAMILY"/>
    <property type="match status" value="1"/>
</dbReference>
<accession>A0A4R5DL40</accession>
<name>A0A4R5DL40_9ACTN</name>